<dbReference type="Proteomes" id="UP000518266">
    <property type="component" value="Unassembled WGS sequence"/>
</dbReference>
<accession>A0A7J5XBY0</accession>
<gene>
    <name evidence="1" type="ORF">F7725_027072</name>
</gene>
<reference evidence="1 2" key="1">
    <citation type="submission" date="2020-03" db="EMBL/GenBank/DDBJ databases">
        <title>Dissostichus mawsoni Genome sequencing and assembly.</title>
        <authorList>
            <person name="Park H."/>
        </authorList>
    </citation>
    <scope>NUCLEOTIDE SEQUENCE [LARGE SCALE GENOMIC DNA]</scope>
    <source>
        <strain evidence="1">DM0001</strain>
        <tissue evidence="1">Muscle</tissue>
    </source>
</reference>
<name>A0A7J5XBY0_DISMA</name>
<evidence type="ECO:0000313" key="1">
    <source>
        <dbReference type="EMBL" id="KAF3834514.1"/>
    </source>
</evidence>
<proteinExistence type="predicted"/>
<sequence>MVEGAHGANFPGFYVVRGTQSPFSGLVMSGPQGSPPGLVIQGIEGPKSPASQVSPIFFLPSSPGVSTGSGPVKGWTIKGPNPDVKYKLVKNKSRPDDAGEVDPGSSQGNLPRGAILVKEAAPPQGVLDLAAQGSVYGILPEHTVAKGGGAVAVNSNLGQTWVGQPGVMELVPVTAFGIDVGKPGMGMAHVKPEVRQVGMWQPGMTQVGIRQVSTNQYQETTQLQQTADTSGILKASGINSPKEDKTTAVVNT</sequence>
<keyword evidence="2" id="KW-1185">Reference proteome</keyword>
<organism evidence="1 2">
    <name type="scientific">Dissostichus mawsoni</name>
    <name type="common">Antarctic cod</name>
    <dbReference type="NCBI Taxonomy" id="36200"/>
    <lineage>
        <taxon>Eukaryota</taxon>
        <taxon>Metazoa</taxon>
        <taxon>Chordata</taxon>
        <taxon>Craniata</taxon>
        <taxon>Vertebrata</taxon>
        <taxon>Euteleostomi</taxon>
        <taxon>Actinopterygii</taxon>
        <taxon>Neopterygii</taxon>
        <taxon>Teleostei</taxon>
        <taxon>Neoteleostei</taxon>
        <taxon>Acanthomorphata</taxon>
        <taxon>Eupercaria</taxon>
        <taxon>Perciformes</taxon>
        <taxon>Notothenioidei</taxon>
        <taxon>Nototheniidae</taxon>
        <taxon>Dissostichus</taxon>
    </lineage>
</organism>
<evidence type="ECO:0000313" key="2">
    <source>
        <dbReference type="Proteomes" id="UP000518266"/>
    </source>
</evidence>
<dbReference type="EMBL" id="JAAKFY010000025">
    <property type="protein sequence ID" value="KAF3834514.1"/>
    <property type="molecule type" value="Genomic_DNA"/>
</dbReference>
<protein>
    <submittedName>
        <fullName evidence="1">Uncharacterized protein</fullName>
    </submittedName>
</protein>
<comment type="caution">
    <text evidence="1">The sequence shown here is derived from an EMBL/GenBank/DDBJ whole genome shotgun (WGS) entry which is preliminary data.</text>
</comment>
<dbReference type="AlphaFoldDB" id="A0A7J5XBY0"/>